<keyword evidence="2" id="KW-1185">Reference proteome</keyword>
<dbReference type="EMBL" id="SZVO01000012">
    <property type="protein sequence ID" value="TKT89502.1"/>
    <property type="molecule type" value="Genomic_DNA"/>
</dbReference>
<sequence>MANGLPEATLSNEGKEAAIQSVTDSEDYVVFTINYQGNKPGISCNTNLPQDVFYDFIERAIPGFLPSKQG</sequence>
<dbReference type="Proteomes" id="UP000304900">
    <property type="component" value="Unassembled WGS sequence"/>
</dbReference>
<evidence type="ECO:0000313" key="2">
    <source>
        <dbReference type="Proteomes" id="UP000304900"/>
    </source>
</evidence>
<comment type="caution">
    <text evidence="1">The sequence shown here is derived from an EMBL/GenBank/DDBJ whole genome shotgun (WGS) entry which is preliminary data.</text>
</comment>
<evidence type="ECO:0000313" key="1">
    <source>
        <dbReference type="EMBL" id="TKT89502.1"/>
    </source>
</evidence>
<dbReference type="AlphaFoldDB" id="A0A4U6CXR4"/>
<protein>
    <submittedName>
        <fullName evidence="1">Uncharacterized protein</fullName>
    </submittedName>
</protein>
<gene>
    <name evidence="1" type="ORF">FDK13_24475</name>
</gene>
<accession>A0A4U6CXR4</accession>
<name>A0A4U6CXR4_9BACT</name>
<dbReference type="RefSeq" id="WP_137342639.1">
    <property type="nucleotide sequence ID" value="NZ_SZVO01000012.1"/>
</dbReference>
<organism evidence="1 2">
    <name type="scientific">Dyadobacter frigoris</name>
    <dbReference type="NCBI Taxonomy" id="2576211"/>
    <lineage>
        <taxon>Bacteria</taxon>
        <taxon>Pseudomonadati</taxon>
        <taxon>Bacteroidota</taxon>
        <taxon>Cytophagia</taxon>
        <taxon>Cytophagales</taxon>
        <taxon>Spirosomataceae</taxon>
        <taxon>Dyadobacter</taxon>
    </lineage>
</organism>
<reference evidence="1 2" key="1">
    <citation type="submission" date="2019-05" db="EMBL/GenBank/DDBJ databases">
        <title>Dyadobacter AR-3-8 sp. nov., isolated from arctic soil.</title>
        <authorList>
            <person name="Chaudhary D.K."/>
        </authorList>
    </citation>
    <scope>NUCLEOTIDE SEQUENCE [LARGE SCALE GENOMIC DNA]</scope>
    <source>
        <strain evidence="1 2">AR-3-8</strain>
    </source>
</reference>
<proteinExistence type="predicted"/>